<dbReference type="PANTHER" id="PTHR30149:SF0">
    <property type="entry name" value="HYDROGENASE MATURATION FACTOR HYPD"/>
    <property type="match status" value="1"/>
</dbReference>
<dbReference type="InterPro" id="IPR042244">
    <property type="entry name" value="HypD_2_sf"/>
</dbReference>
<dbReference type="InterPro" id="IPR042243">
    <property type="entry name" value="HypD_1"/>
</dbReference>
<dbReference type="Proteomes" id="UP001055658">
    <property type="component" value="Chromosome"/>
</dbReference>
<dbReference type="RefSeq" id="WP_252085928.1">
    <property type="nucleotide sequence ID" value="NZ_CP092418.1"/>
</dbReference>
<organism evidence="5 6">
    <name type="scientific">Microbulbifer variabilis</name>
    <dbReference type="NCBI Taxonomy" id="266805"/>
    <lineage>
        <taxon>Bacteria</taxon>
        <taxon>Pseudomonadati</taxon>
        <taxon>Pseudomonadota</taxon>
        <taxon>Gammaproteobacteria</taxon>
        <taxon>Cellvibrionales</taxon>
        <taxon>Microbulbiferaceae</taxon>
        <taxon>Microbulbifer</taxon>
    </lineage>
</organism>
<dbReference type="InterPro" id="IPR002780">
    <property type="entry name" value="Hyd_form_HypD"/>
</dbReference>
<name>A0ABY4VGX9_9GAMM</name>
<evidence type="ECO:0000256" key="4">
    <source>
        <dbReference type="PIRNR" id="PIRNR005622"/>
    </source>
</evidence>
<evidence type="ECO:0000256" key="3">
    <source>
        <dbReference type="ARBA" id="ARBA00023004"/>
    </source>
</evidence>
<comment type="similarity">
    <text evidence="1 4">Belongs to the HypD family.</text>
</comment>
<dbReference type="Gene3D" id="3.40.50.11740">
    <property type="entry name" value="HypD, alpha/beta domain 2"/>
    <property type="match status" value="2"/>
</dbReference>
<dbReference type="PANTHER" id="PTHR30149">
    <property type="entry name" value="HYDROGENASE PROTEIN ASSEMBLY PROTEIN HYPD"/>
    <property type="match status" value="1"/>
</dbReference>
<dbReference type="Pfam" id="PF01924">
    <property type="entry name" value="HypD"/>
    <property type="match status" value="1"/>
</dbReference>
<evidence type="ECO:0000256" key="1">
    <source>
        <dbReference type="ARBA" id="ARBA00007888"/>
    </source>
</evidence>
<dbReference type="NCBIfam" id="TIGR00075">
    <property type="entry name" value="hypD"/>
    <property type="match status" value="1"/>
</dbReference>
<gene>
    <name evidence="5" type="primary">hypD</name>
    <name evidence="5" type="ORF">MJO52_10700</name>
</gene>
<evidence type="ECO:0000313" key="5">
    <source>
        <dbReference type="EMBL" id="USD23583.1"/>
    </source>
</evidence>
<keyword evidence="3" id="KW-0408">Iron</keyword>
<dbReference type="PIRSF" id="PIRSF005622">
    <property type="entry name" value="Hydrgn_mat_hypD"/>
    <property type="match status" value="1"/>
</dbReference>
<accession>A0ABY4VGX9</accession>
<keyword evidence="6" id="KW-1185">Reference proteome</keyword>
<dbReference type="Gene3D" id="6.10.20.100">
    <property type="match status" value="1"/>
</dbReference>
<evidence type="ECO:0000256" key="2">
    <source>
        <dbReference type="ARBA" id="ARBA00022723"/>
    </source>
</evidence>
<proteinExistence type="inferred from homology"/>
<protein>
    <recommendedName>
        <fullName evidence="4">Hydrogenase maturation factor</fullName>
    </recommendedName>
</protein>
<sequence length="375" mass="40915">MKFVDEYRQSETIQKIATEIRKETTRPWTIMEVCGGQTHAIVKNRLDQLLPQVIELVHGPGCPVCVTPLETIDRAIAIAALPGVIFCSFGDMLRVPGSEYSLLDVKADGGDIRIIYSPLQAVKIAEDHPTKQVVFFAVGFETTAAANAMAATQAKQKSLKNFSLLVSQFLVTPAIASICAAKDTRVQGFLAAGHVCSITGYESYLPLAEKYQVPIVVTGFEPLDILEGLLMCLRQLEQGSYQVENQYLRAVERTGNRPAQVLLNNVFSVSAQCWRGLGEIPASGLALAEEFSDLDATKKFALPEIKPREQHQCISGAIMLGLKKPGDCPHFGTTCRPDHPLGAPMVSSEGACSAYHRYSQQVKTRESSMSSPNNQ</sequence>
<reference evidence="5" key="1">
    <citation type="submission" date="2022-02" db="EMBL/GenBank/DDBJ databases">
        <title>Coral-associated bacteria.</title>
        <authorList>
            <person name="Tang K."/>
            <person name="Wang X."/>
        </authorList>
    </citation>
    <scope>NUCLEOTIDE SEQUENCE</scope>
    <source>
        <strain evidence="5">SCSIO 43006</strain>
    </source>
</reference>
<dbReference type="EMBL" id="CP092418">
    <property type="protein sequence ID" value="USD23583.1"/>
    <property type="molecule type" value="Genomic_DNA"/>
</dbReference>
<evidence type="ECO:0000313" key="6">
    <source>
        <dbReference type="Proteomes" id="UP001055658"/>
    </source>
</evidence>
<keyword evidence="2" id="KW-0479">Metal-binding</keyword>